<dbReference type="AlphaFoldDB" id="T1A4W0"/>
<protein>
    <submittedName>
        <fullName evidence="2">6-aminohexanoate-cyclic-dimer hydrolase</fullName>
    </submittedName>
</protein>
<dbReference type="EMBL" id="AUZZ01008899">
    <property type="protein sequence ID" value="EQD35919.1"/>
    <property type="molecule type" value="Genomic_DNA"/>
</dbReference>
<dbReference type="PANTHER" id="PTHR43372:SF4">
    <property type="entry name" value="FATTY-ACID AMIDE HYDROLASE 2"/>
    <property type="match status" value="1"/>
</dbReference>
<feature type="domain" description="Amidase" evidence="1">
    <location>
        <begin position="12"/>
        <end position="57"/>
    </location>
</feature>
<sequence length="79" mass="8554">ELSEPILGQQRVIEALQYTAQFNVSGQPAVSVPLHVTPEGLPVGVQVVAAYGREDVLIRVASQLEQATPWADRRPVVHA</sequence>
<reference evidence="2" key="2">
    <citation type="journal article" date="2014" name="ISME J.">
        <title>Microbial stratification in low pH oxic and suboxic macroscopic growths along an acid mine drainage.</title>
        <authorList>
            <person name="Mendez-Garcia C."/>
            <person name="Mesa V."/>
            <person name="Sprenger R.R."/>
            <person name="Richter M."/>
            <person name="Diez M.S."/>
            <person name="Solano J."/>
            <person name="Bargiela R."/>
            <person name="Golyshina O.V."/>
            <person name="Manteca A."/>
            <person name="Ramos J.L."/>
            <person name="Gallego J.R."/>
            <person name="Llorente I."/>
            <person name="Martins Dos Santos V.A."/>
            <person name="Jensen O.N."/>
            <person name="Pelaez A.I."/>
            <person name="Sanchez J."/>
            <person name="Ferrer M."/>
        </authorList>
    </citation>
    <scope>NUCLEOTIDE SEQUENCE</scope>
</reference>
<comment type="caution">
    <text evidence="2">The sequence shown here is derived from an EMBL/GenBank/DDBJ whole genome shotgun (WGS) entry which is preliminary data.</text>
</comment>
<dbReference type="SUPFAM" id="SSF75304">
    <property type="entry name" value="Amidase signature (AS) enzymes"/>
    <property type="match status" value="1"/>
</dbReference>
<keyword evidence="2" id="KW-0378">Hydrolase</keyword>
<gene>
    <name evidence="2" type="ORF">B2A_12339</name>
</gene>
<evidence type="ECO:0000259" key="1">
    <source>
        <dbReference type="Pfam" id="PF01425"/>
    </source>
</evidence>
<dbReference type="Pfam" id="PF01425">
    <property type="entry name" value="Amidase"/>
    <property type="match status" value="1"/>
</dbReference>
<proteinExistence type="predicted"/>
<evidence type="ECO:0000313" key="2">
    <source>
        <dbReference type="EMBL" id="EQD35919.1"/>
    </source>
</evidence>
<dbReference type="GO" id="GO:0016787">
    <property type="term" value="F:hydrolase activity"/>
    <property type="evidence" value="ECO:0007669"/>
    <property type="project" value="UniProtKB-KW"/>
</dbReference>
<dbReference type="InterPro" id="IPR036928">
    <property type="entry name" value="AS_sf"/>
</dbReference>
<dbReference type="GO" id="GO:0012505">
    <property type="term" value="C:endomembrane system"/>
    <property type="evidence" value="ECO:0007669"/>
    <property type="project" value="TreeGrafter"/>
</dbReference>
<dbReference type="InterPro" id="IPR052739">
    <property type="entry name" value="FAAH2"/>
</dbReference>
<reference evidence="2" key="1">
    <citation type="submission" date="2013-08" db="EMBL/GenBank/DDBJ databases">
        <authorList>
            <person name="Mendez C."/>
            <person name="Richter M."/>
            <person name="Ferrer M."/>
            <person name="Sanchez J."/>
        </authorList>
    </citation>
    <scope>NUCLEOTIDE SEQUENCE</scope>
</reference>
<dbReference type="PANTHER" id="PTHR43372">
    <property type="entry name" value="FATTY-ACID AMIDE HYDROLASE"/>
    <property type="match status" value="1"/>
</dbReference>
<feature type="non-terminal residue" evidence="2">
    <location>
        <position position="1"/>
    </location>
</feature>
<name>T1A4W0_9ZZZZ</name>
<organism evidence="2">
    <name type="scientific">mine drainage metagenome</name>
    <dbReference type="NCBI Taxonomy" id="410659"/>
    <lineage>
        <taxon>unclassified sequences</taxon>
        <taxon>metagenomes</taxon>
        <taxon>ecological metagenomes</taxon>
    </lineage>
</organism>
<dbReference type="InterPro" id="IPR023631">
    <property type="entry name" value="Amidase_dom"/>
</dbReference>
<dbReference type="Gene3D" id="3.90.1300.10">
    <property type="entry name" value="Amidase signature (AS) domain"/>
    <property type="match status" value="1"/>
</dbReference>
<accession>T1A4W0</accession>